<dbReference type="RefSeq" id="WP_158066626.1">
    <property type="nucleotide sequence ID" value="NZ_CP042829.1"/>
</dbReference>
<dbReference type="Proteomes" id="UP000326331">
    <property type="component" value="Chromosome"/>
</dbReference>
<protein>
    <submittedName>
        <fullName evidence="3">Uncharacterized protein</fullName>
    </submittedName>
</protein>
<gene>
    <name evidence="3" type="ORF">Tbon_05140</name>
</gene>
<keyword evidence="1" id="KW-0175">Coiled coil</keyword>
<reference evidence="3 4" key="1">
    <citation type="submission" date="2019-08" db="EMBL/GenBank/DDBJ databases">
        <authorList>
            <person name="Toschakov S.V."/>
        </authorList>
    </citation>
    <scope>NUCLEOTIDE SEQUENCE [LARGE SCALE GENOMIC DNA]</scope>
    <source>
        <strain evidence="3 4">3753O</strain>
    </source>
</reference>
<sequence length="108" mass="11788">MNALPGPAGLRAEIQAVRREAVARVTEMDLLVAALRDHIRDLQAERDALRAELARLRRERLLAAAAWLPRGLRPQRGAWTPAPGSPLSPIPLGRPGPRVDEPAAFQPP</sequence>
<feature type="compositionally biased region" description="Pro residues" evidence="2">
    <location>
        <begin position="83"/>
        <end position="94"/>
    </location>
</feature>
<evidence type="ECO:0000313" key="3">
    <source>
        <dbReference type="EMBL" id="QFG02702.1"/>
    </source>
</evidence>
<evidence type="ECO:0000256" key="2">
    <source>
        <dbReference type="SAM" id="MobiDB-lite"/>
    </source>
</evidence>
<evidence type="ECO:0000313" key="4">
    <source>
        <dbReference type="Proteomes" id="UP000326331"/>
    </source>
</evidence>
<organism evidence="3 4">
    <name type="scientific">Tepidiforma bonchosmolovskayae</name>
    <dbReference type="NCBI Taxonomy" id="2601677"/>
    <lineage>
        <taxon>Bacteria</taxon>
        <taxon>Bacillati</taxon>
        <taxon>Chloroflexota</taxon>
        <taxon>Tepidiformia</taxon>
        <taxon>Tepidiformales</taxon>
        <taxon>Tepidiformaceae</taxon>
        <taxon>Tepidiforma</taxon>
    </lineage>
</organism>
<evidence type="ECO:0000256" key="1">
    <source>
        <dbReference type="SAM" id="Coils"/>
    </source>
</evidence>
<accession>A0ABX6C0B5</accession>
<reference evidence="3 4" key="2">
    <citation type="submission" date="2019-10" db="EMBL/GenBank/DDBJ databases">
        <title>Thermopilla bonchosmolovskayae gen. nov., sp. nov., a moderately thermophilic Chloroflexi bacterium from a Chukotka hot spring (Arctic, Russia), representing a novel classis Thermopillaia, which include previously uncultivated lineage OLB14.</title>
        <authorList>
            <person name="Kochetkova T.V."/>
            <person name="Zayulina K.S."/>
            <person name="Zhigarkov V.S."/>
            <person name="Minaev N.V."/>
            <person name="Novikov A."/>
            <person name="Toshchakov S.V."/>
            <person name="Elcheninov A.G."/>
            <person name="Kublanov I.V."/>
        </authorList>
    </citation>
    <scope>NUCLEOTIDE SEQUENCE [LARGE SCALE GENOMIC DNA]</scope>
    <source>
        <strain evidence="3 4">3753O</strain>
    </source>
</reference>
<feature type="coiled-coil region" evidence="1">
    <location>
        <begin position="32"/>
        <end position="66"/>
    </location>
</feature>
<dbReference type="EMBL" id="CP042829">
    <property type="protein sequence ID" value="QFG02702.1"/>
    <property type="molecule type" value="Genomic_DNA"/>
</dbReference>
<name>A0ABX6C0B5_9CHLR</name>
<feature type="region of interest" description="Disordered" evidence="2">
    <location>
        <begin position="73"/>
        <end position="108"/>
    </location>
</feature>
<proteinExistence type="predicted"/>
<keyword evidence="4" id="KW-1185">Reference proteome</keyword>